<sequence>MNKGKYLPPKTAFIPPFNLHGHASAMKWSSGGSSMKQYQQLPYTAARFHHMTGGERYKMVKGTTPAPNLVLKRQNKQVLIFCKIAQTINFYLMYVVQIQKKAQDYYKILSKVLEKIKRLGENI</sequence>
<dbReference type="AlphaFoldDB" id="A0AAW1MZA1"/>
<keyword evidence="2" id="KW-1185">Reference proteome</keyword>
<dbReference type="EMBL" id="JASPKY010000026">
    <property type="protein sequence ID" value="KAK9751704.1"/>
    <property type="molecule type" value="Genomic_DNA"/>
</dbReference>
<dbReference type="Proteomes" id="UP001458880">
    <property type="component" value="Unassembled WGS sequence"/>
</dbReference>
<organism evidence="1 2">
    <name type="scientific">Popillia japonica</name>
    <name type="common">Japanese beetle</name>
    <dbReference type="NCBI Taxonomy" id="7064"/>
    <lineage>
        <taxon>Eukaryota</taxon>
        <taxon>Metazoa</taxon>
        <taxon>Ecdysozoa</taxon>
        <taxon>Arthropoda</taxon>
        <taxon>Hexapoda</taxon>
        <taxon>Insecta</taxon>
        <taxon>Pterygota</taxon>
        <taxon>Neoptera</taxon>
        <taxon>Endopterygota</taxon>
        <taxon>Coleoptera</taxon>
        <taxon>Polyphaga</taxon>
        <taxon>Scarabaeiformia</taxon>
        <taxon>Scarabaeidae</taxon>
        <taxon>Rutelinae</taxon>
        <taxon>Popillia</taxon>
    </lineage>
</organism>
<evidence type="ECO:0000313" key="1">
    <source>
        <dbReference type="EMBL" id="KAK9751704.1"/>
    </source>
</evidence>
<reference evidence="1 2" key="1">
    <citation type="journal article" date="2024" name="BMC Genomics">
        <title>De novo assembly and annotation of Popillia japonica's genome with initial clues to its potential as an invasive pest.</title>
        <authorList>
            <person name="Cucini C."/>
            <person name="Boschi S."/>
            <person name="Funari R."/>
            <person name="Cardaioli E."/>
            <person name="Iannotti N."/>
            <person name="Marturano G."/>
            <person name="Paoli F."/>
            <person name="Bruttini M."/>
            <person name="Carapelli A."/>
            <person name="Frati F."/>
            <person name="Nardi F."/>
        </authorList>
    </citation>
    <scope>NUCLEOTIDE SEQUENCE [LARGE SCALE GENOMIC DNA]</scope>
    <source>
        <strain evidence="1">DMR45628</strain>
    </source>
</reference>
<gene>
    <name evidence="1" type="ORF">QE152_g4845</name>
</gene>
<proteinExistence type="predicted"/>
<protein>
    <submittedName>
        <fullName evidence="1">Uncharacterized protein</fullName>
    </submittedName>
</protein>
<evidence type="ECO:0000313" key="2">
    <source>
        <dbReference type="Proteomes" id="UP001458880"/>
    </source>
</evidence>
<accession>A0AAW1MZA1</accession>
<comment type="caution">
    <text evidence="1">The sequence shown here is derived from an EMBL/GenBank/DDBJ whole genome shotgun (WGS) entry which is preliminary data.</text>
</comment>
<name>A0AAW1MZA1_POPJA</name>